<dbReference type="InterPro" id="IPR036749">
    <property type="entry name" value="Expansin_CBD_sf"/>
</dbReference>
<feature type="region of interest" description="Disordered" evidence="6">
    <location>
        <begin position="473"/>
        <end position="528"/>
    </location>
</feature>
<dbReference type="PROSITE" id="PS50842">
    <property type="entry name" value="EXPANSIN_EG45"/>
    <property type="match status" value="1"/>
</dbReference>
<dbReference type="InterPro" id="IPR009009">
    <property type="entry name" value="RlpA-like_DPBB"/>
</dbReference>
<evidence type="ECO:0000313" key="11">
    <source>
        <dbReference type="Proteomes" id="UP001438707"/>
    </source>
</evidence>
<evidence type="ECO:0000256" key="1">
    <source>
        <dbReference type="ARBA" id="ARBA00004170"/>
    </source>
</evidence>
<feature type="domain" description="Expansin-like CBD" evidence="9">
    <location>
        <begin position="189"/>
        <end position="252"/>
    </location>
</feature>
<evidence type="ECO:0000313" key="10">
    <source>
        <dbReference type="EMBL" id="KAK9839069.1"/>
    </source>
</evidence>
<proteinExistence type="inferred from homology"/>
<dbReference type="InterPro" id="IPR002963">
    <property type="entry name" value="Expansin"/>
</dbReference>
<organism evidence="10 11">
    <name type="scientific">Apatococcus lobatus</name>
    <dbReference type="NCBI Taxonomy" id="904363"/>
    <lineage>
        <taxon>Eukaryota</taxon>
        <taxon>Viridiplantae</taxon>
        <taxon>Chlorophyta</taxon>
        <taxon>core chlorophytes</taxon>
        <taxon>Trebouxiophyceae</taxon>
        <taxon>Chlorellales</taxon>
        <taxon>Chlorellaceae</taxon>
        <taxon>Apatococcus</taxon>
    </lineage>
</organism>
<evidence type="ECO:0000259" key="8">
    <source>
        <dbReference type="PROSITE" id="PS50842"/>
    </source>
</evidence>
<dbReference type="EMBL" id="JALJOS010000005">
    <property type="protein sequence ID" value="KAK9839069.1"/>
    <property type="molecule type" value="Genomic_DNA"/>
</dbReference>
<feature type="chain" id="PRO_5043878470" description="Expansin-like EG45 domain-containing protein" evidence="7">
    <location>
        <begin position="31"/>
        <end position="990"/>
    </location>
</feature>
<evidence type="ECO:0000259" key="9">
    <source>
        <dbReference type="PROSITE" id="PS50843"/>
    </source>
</evidence>
<dbReference type="Gene3D" id="2.60.40.760">
    <property type="entry name" value="Expansin, cellulose-binding-like domain"/>
    <property type="match status" value="1"/>
</dbReference>
<keyword evidence="4" id="KW-0964">Secreted</keyword>
<gene>
    <name evidence="10" type="ORF">WJX74_008724</name>
</gene>
<keyword evidence="5" id="KW-0472">Membrane</keyword>
<dbReference type="InterPro" id="IPR007117">
    <property type="entry name" value="Expansin_CBD"/>
</dbReference>
<keyword evidence="11" id="KW-1185">Reference proteome</keyword>
<dbReference type="SUPFAM" id="SSF50685">
    <property type="entry name" value="Barwin-like endoglucanases"/>
    <property type="match status" value="1"/>
</dbReference>
<reference evidence="10 11" key="1">
    <citation type="journal article" date="2024" name="Nat. Commun.">
        <title>Phylogenomics reveals the evolutionary origins of lichenization in chlorophyte algae.</title>
        <authorList>
            <person name="Puginier C."/>
            <person name="Libourel C."/>
            <person name="Otte J."/>
            <person name="Skaloud P."/>
            <person name="Haon M."/>
            <person name="Grisel S."/>
            <person name="Petersen M."/>
            <person name="Berrin J.G."/>
            <person name="Delaux P.M."/>
            <person name="Dal Grande F."/>
            <person name="Keller J."/>
        </authorList>
    </citation>
    <scope>NUCLEOTIDE SEQUENCE [LARGE SCALE GENOMIC DNA]</scope>
    <source>
        <strain evidence="10 11">SAG 2145</strain>
    </source>
</reference>
<dbReference type="SUPFAM" id="SSF82171">
    <property type="entry name" value="DPP6 N-terminal domain-like"/>
    <property type="match status" value="1"/>
</dbReference>
<keyword evidence="4" id="KW-0134">Cell wall</keyword>
<accession>A0AAW1RYL1</accession>
<feature type="signal peptide" evidence="7">
    <location>
        <begin position="1"/>
        <end position="30"/>
    </location>
</feature>
<dbReference type="SUPFAM" id="SSF49590">
    <property type="entry name" value="PHL pollen allergen"/>
    <property type="match status" value="1"/>
</dbReference>
<dbReference type="CDD" id="cd22271">
    <property type="entry name" value="DPBB_EXP_N-like"/>
    <property type="match status" value="1"/>
</dbReference>
<dbReference type="PANTHER" id="PTHR31867">
    <property type="entry name" value="EXPANSIN-A15"/>
    <property type="match status" value="1"/>
</dbReference>
<comment type="similarity">
    <text evidence="3">Belongs to the expansin family. Expansin A subfamily.</text>
</comment>
<name>A0AAW1RYL1_9CHLO</name>
<sequence length="990" mass="107098">MRQMTAVSGDFSHLLQQTSLLLLSTAAVSGQLQSLPTDWRTGIATNYGGAQDGKDPSSPSFGTSIGSCGYGMLDKDAWPYWSVGALSQSNTFYSAGPIHGCGQCFEIQCVNTGGQFAGRCNGNGGESVTIMVSDACPECEPDHLDLQALTYNQLGPMALGRMDIKYRRVNCQPPVNMNVNIDSSSGLGGWIRMTVTNAAGRAAIKGVSLRGTGSSSWSEMLHDWGARWETGNQPGSAPFDMQVTQDDGQVVICNGCLQEGTGNFPTSMQFKIVGSADSADVVPADGASLSSSHSASSTASSPSPGGCPNCPDTPPDTTWTCAQQKSFGKCNEAWMGGYCNWKRLPPSAYSGQSARVREATFELTSELGSGAVGMGEDVHDEIKQGLADPRLQDVLVERVLPSLGATCLAKLRATCCSMQDLLDCELSATVWQSVAEQLGIGQPTVLEHQQQQPANPEACTCCQQTHDDLLLQQSQQQQSRQQAKRLPYSKSDATTEVQADRHSSQPAQHQSLNSSTATARSPDAVHPSSVLVQQKLRHTAMLLHKMQQPGQVVRKPVQAQSLGASVSWSSCGRWVAADQSQPQSHLTIWDTLSNTYQEIEILPHGRFLTLTWLPASTWLLYVKAHTCGHEFTKQSIFCQRMQSGEKRELLDRPHRHWRGQHVPAIASTGHVMAYVHSVCVVLLELPGLKHCGTLSPAIPGRSNVAAMGFNPAATQLAVCWEGNALDQRSAAFCLDVFDVQTKSRVFAMPCGSNIEFAWAPTSSHLLISSKIGVVLLNMGTLDAQKLPIIANSWLSSSNRASRSLVWTAKGDFALVCGRATSQQFLPAMCFAIQLDGHIHDQFSCPRRAFTVDCVGVRLLPSNHFHQMCHAQMVDMSWDVGQAPPLMSRCARLAVTLPTTFRDPRQWRVTHTGLDSTGLINQVLHMPLPGVRSGFPFAWHPSQALTCVYAVAGKGHDLWLVDGRQHRSLQHWSGGIPEGLSSFCAAIINSD</sequence>
<feature type="compositionally biased region" description="Polar residues" evidence="6">
    <location>
        <begin position="504"/>
        <end position="519"/>
    </location>
</feature>
<keyword evidence="7" id="KW-0732">Signal</keyword>
<dbReference type="AlphaFoldDB" id="A0AAW1RYL1"/>
<comment type="subcellular location">
    <subcellularLocation>
        <location evidence="1">Membrane</location>
        <topology evidence="1">Peripheral membrane protein</topology>
    </subcellularLocation>
    <subcellularLocation>
        <location evidence="2">Secreted</location>
        <location evidence="2">Cell wall</location>
    </subcellularLocation>
</comment>
<evidence type="ECO:0008006" key="12">
    <source>
        <dbReference type="Google" id="ProtNLM"/>
    </source>
</evidence>
<protein>
    <recommendedName>
        <fullName evidence="12">Expansin-like EG45 domain-containing protein</fullName>
    </recommendedName>
</protein>
<evidence type="ECO:0000256" key="2">
    <source>
        <dbReference type="ARBA" id="ARBA00004191"/>
    </source>
</evidence>
<dbReference type="InterPro" id="IPR036908">
    <property type="entry name" value="RlpA-like_sf"/>
</dbReference>
<dbReference type="Pfam" id="PF03330">
    <property type="entry name" value="DPBB_1"/>
    <property type="match status" value="1"/>
</dbReference>
<evidence type="ECO:0000256" key="6">
    <source>
        <dbReference type="SAM" id="MobiDB-lite"/>
    </source>
</evidence>
<dbReference type="Gene3D" id="2.40.40.10">
    <property type="entry name" value="RlpA-like domain"/>
    <property type="match status" value="1"/>
</dbReference>
<evidence type="ECO:0000256" key="5">
    <source>
        <dbReference type="ARBA" id="ARBA00023136"/>
    </source>
</evidence>
<feature type="domain" description="Expansin-like EG45" evidence="8">
    <location>
        <begin position="65"/>
        <end position="176"/>
    </location>
</feature>
<feature type="compositionally biased region" description="Low complexity" evidence="6">
    <location>
        <begin position="284"/>
        <end position="310"/>
    </location>
</feature>
<feature type="region of interest" description="Disordered" evidence="6">
    <location>
        <begin position="284"/>
        <end position="311"/>
    </location>
</feature>
<dbReference type="GO" id="GO:0016020">
    <property type="term" value="C:membrane"/>
    <property type="evidence" value="ECO:0007669"/>
    <property type="project" value="UniProtKB-SubCell"/>
</dbReference>
<evidence type="ECO:0000256" key="7">
    <source>
        <dbReference type="SAM" id="SignalP"/>
    </source>
</evidence>
<comment type="caution">
    <text evidence="10">The sequence shown here is derived from an EMBL/GenBank/DDBJ whole genome shotgun (WGS) entry which is preliminary data.</text>
</comment>
<evidence type="ECO:0000256" key="3">
    <source>
        <dbReference type="ARBA" id="ARBA00005392"/>
    </source>
</evidence>
<dbReference type="PROSITE" id="PS50843">
    <property type="entry name" value="EXPANSIN_CBD"/>
    <property type="match status" value="1"/>
</dbReference>
<dbReference type="GO" id="GO:0009664">
    <property type="term" value="P:plant-type cell wall organization"/>
    <property type="evidence" value="ECO:0007669"/>
    <property type="project" value="InterPro"/>
</dbReference>
<dbReference type="Pfam" id="PF01357">
    <property type="entry name" value="Expansin_C"/>
    <property type="match status" value="1"/>
</dbReference>
<dbReference type="InterPro" id="IPR007112">
    <property type="entry name" value="Expansin/allergen_DPBB_dom"/>
</dbReference>
<evidence type="ECO:0000256" key="4">
    <source>
        <dbReference type="ARBA" id="ARBA00022512"/>
    </source>
</evidence>
<dbReference type="Proteomes" id="UP001438707">
    <property type="component" value="Unassembled WGS sequence"/>
</dbReference>